<evidence type="ECO:0000259" key="3">
    <source>
        <dbReference type="PROSITE" id="PS50157"/>
    </source>
</evidence>
<dbReference type="RefSeq" id="XP_041219399.1">
    <property type="nucleotide sequence ID" value="XM_041363071.1"/>
</dbReference>
<name>A0AAD4DWC9_9AGAM</name>
<feature type="region of interest" description="Disordered" evidence="2">
    <location>
        <begin position="31"/>
        <end position="53"/>
    </location>
</feature>
<dbReference type="PROSITE" id="PS50157">
    <property type="entry name" value="ZINC_FINGER_C2H2_2"/>
    <property type="match status" value="1"/>
</dbReference>
<dbReference type="AlphaFoldDB" id="A0AAD4DWC9"/>
<evidence type="ECO:0000313" key="4">
    <source>
        <dbReference type="EMBL" id="KAG1893823.1"/>
    </source>
</evidence>
<dbReference type="EMBL" id="JABBWK010000090">
    <property type="protein sequence ID" value="KAG1893823.1"/>
    <property type="molecule type" value="Genomic_DNA"/>
</dbReference>
<dbReference type="Pfam" id="PF22893">
    <property type="entry name" value="ULD_2"/>
    <property type="match status" value="1"/>
</dbReference>
<feature type="domain" description="C2H2-type" evidence="3">
    <location>
        <begin position="526"/>
        <end position="553"/>
    </location>
</feature>
<keyword evidence="5" id="KW-1185">Reference proteome</keyword>
<dbReference type="InterPro" id="IPR013087">
    <property type="entry name" value="Znf_C2H2_type"/>
</dbReference>
<keyword evidence="1" id="KW-0479">Metal-binding</keyword>
<proteinExistence type="predicted"/>
<organism evidence="4 5">
    <name type="scientific">Suillus fuscotomentosus</name>
    <dbReference type="NCBI Taxonomy" id="1912939"/>
    <lineage>
        <taxon>Eukaryota</taxon>
        <taxon>Fungi</taxon>
        <taxon>Dikarya</taxon>
        <taxon>Basidiomycota</taxon>
        <taxon>Agaricomycotina</taxon>
        <taxon>Agaricomycetes</taxon>
        <taxon>Agaricomycetidae</taxon>
        <taxon>Boletales</taxon>
        <taxon>Suillineae</taxon>
        <taxon>Suillaceae</taxon>
        <taxon>Suillus</taxon>
    </lineage>
</organism>
<dbReference type="GeneID" id="64657369"/>
<evidence type="ECO:0000256" key="1">
    <source>
        <dbReference type="PROSITE-ProRule" id="PRU00042"/>
    </source>
</evidence>
<dbReference type="Proteomes" id="UP001195769">
    <property type="component" value="Unassembled WGS sequence"/>
</dbReference>
<keyword evidence="1" id="KW-0863">Zinc-finger</keyword>
<evidence type="ECO:0000256" key="2">
    <source>
        <dbReference type="SAM" id="MobiDB-lite"/>
    </source>
</evidence>
<protein>
    <recommendedName>
        <fullName evidence="3">C2H2-type domain-containing protein</fullName>
    </recommendedName>
</protein>
<dbReference type="InterPro" id="IPR054464">
    <property type="entry name" value="ULD_fung"/>
</dbReference>
<accession>A0AAD4DWC9</accession>
<reference evidence="4" key="1">
    <citation type="journal article" date="2020" name="New Phytol.">
        <title>Comparative genomics reveals dynamic genome evolution in host specialist ectomycorrhizal fungi.</title>
        <authorList>
            <person name="Lofgren L.A."/>
            <person name="Nguyen N.H."/>
            <person name="Vilgalys R."/>
            <person name="Ruytinx J."/>
            <person name="Liao H.L."/>
            <person name="Branco S."/>
            <person name="Kuo A."/>
            <person name="LaButti K."/>
            <person name="Lipzen A."/>
            <person name="Andreopoulos W."/>
            <person name="Pangilinan J."/>
            <person name="Riley R."/>
            <person name="Hundley H."/>
            <person name="Na H."/>
            <person name="Barry K."/>
            <person name="Grigoriev I.V."/>
            <person name="Stajich J.E."/>
            <person name="Kennedy P.G."/>
        </authorList>
    </citation>
    <scope>NUCLEOTIDE SEQUENCE</scope>
    <source>
        <strain evidence="4">FC203</strain>
    </source>
</reference>
<evidence type="ECO:0000313" key="5">
    <source>
        <dbReference type="Proteomes" id="UP001195769"/>
    </source>
</evidence>
<keyword evidence="1" id="KW-0862">Zinc</keyword>
<comment type="caution">
    <text evidence="4">The sequence shown here is derived from an EMBL/GenBank/DDBJ whole genome shotgun (WGS) entry which is preliminary data.</text>
</comment>
<feature type="region of interest" description="Disordered" evidence="2">
    <location>
        <begin position="1"/>
        <end position="20"/>
    </location>
</feature>
<gene>
    <name evidence="4" type="ORF">F5891DRAFT_1065230</name>
</gene>
<sequence length="553" mass="62113">MTCIPVSSDTSDQNAPPQRFKDLSKVLAVRSRRPKKNGLGQHNSTTTEHDGDGSIRAQITGAFSFPSPVVHSESSRDSSLESTNVPFARYPRGVSLTREASDMAQLALPLIQDIASAIPLVGAPMQAAIGGLLAGLQAIDRHSQNQSDLNSLILRLDRLSRELCNASPSSDPAEQSRRDSFVRMLQDTSVRVTTLRGRCLAFKNVTQDIAGCFVEIDRYLAEYLWSSQMQSRREVHEMFVILQREQEDRQKFLMTIESLVARAQFSVGPTATQLIGTATRGCVTLIDATGHQYPIPVDFCTSFEQFNDMLKVLFKRNSIEAQIQRQYMESGQYDLCIDEGMQVIRLTNDEWSRLEVGTKVVMRVIIQQWTTSSSGVSYRCSCGTVNPLGVGSIVYSLEQQAGSSIDCRKCGRRFQISRVSSRENRCTSARSSNIDFDCTTDAGTDLIRNFHVQQTEFSSVDEAFQCLWGDCNHIIFGHQISRHLLEFHGVWAAGITRVICLWNHCNKELMKTYLVRHVQTHLMIKFSCDTCPKAFSRRDVFNHHKITCTGLQR</sequence>
<dbReference type="GO" id="GO:0008270">
    <property type="term" value="F:zinc ion binding"/>
    <property type="evidence" value="ECO:0007669"/>
    <property type="project" value="UniProtKB-KW"/>
</dbReference>
<feature type="compositionally biased region" description="Polar residues" evidence="2">
    <location>
        <begin position="1"/>
        <end position="16"/>
    </location>
</feature>